<dbReference type="PANTHER" id="PTHR48100:SF54">
    <property type="entry name" value="PHOSPHATASE SPAC5H10.03-RELATED"/>
    <property type="match status" value="1"/>
</dbReference>
<dbReference type="CDD" id="cd07067">
    <property type="entry name" value="HP_PGM_like"/>
    <property type="match status" value="1"/>
</dbReference>
<accession>A0A9X0DS30</accession>
<sequence length="324" mass="36492">MVLSSCIRQYFAPTAPKLETKIFVHLMRHGEAYHNLGHFNSQINLKSYDIPDPSLTEKGLKQVRSAQKEMAKRCPVPNIVLTSPLIRTVDTALHVFPITNNGSVSHQPQIVAYDDLRESGAYLCNVRQGVSDLETHYNHMGMDFTALSPVVPPMKGVIRATQRAEIVRKQISRIARIIRKGGGFWKGVYIQGAAVHTGGWRLRTKVKGDIHIVVISHGSFMKYLLPFSHTTRRVWKKFKPAEMRTYLVDADGHLNETAESKGIRSTTVSQKDDDDEPYQWMLFGIFIWILGLILSGFGIYFNGLMNTASNKKNLDCLESGDECS</sequence>
<dbReference type="InterPro" id="IPR050275">
    <property type="entry name" value="PGM_Phosphatase"/>
</dbReference>
<dbReference type="GO" id="GO:0016791">
    <property type="term" value="F:phosphatase activity"/>
    <property type="evidence" value="ECO:0007669"/>
    <property type="project" value="TreeGrafter"/>
</dbReference>
<dbReference type="Gene3D" id="3.40.50.1240">
    <property type="entry name" value="Phosphoglycerate mutase-like"/>
    <property type="match status" value="1"/>
</dbReference>
<keyword evidence="3" id="KW-1185">Reference proteome</keyword>
<keyword evidence="1" id="KW-0812">Transmembrane</keyword>
<dbReference type="EMBL" id="JAPEIS010000001">
    <property type="protein sequence ID" value="KAJ8071613.1"/>
    <property type="molecule type" value="Genomic_DNA"/>
</dbReference>
<feature type="transmembrane region" description="Helical" evidence="1">
    <location>
        <begin position="280"/>
        <end position="301"/>
    </location>
</feature>
<comment type="caution">
    <text evidence="2">The sequence shown here is derived from an EMBL/GenBank/DDBJ whole genome shotgun (WGS) entry which is preliminary data.</text>
</comment>
<evidence type="ECO:0000256" key="1">
    <source>
        <dbReference type="SAM" id="Phobius"/>
    </source>
</evidence>
<evidence type="ECO:0000313" key="2">
    <source>
        <dbReference type="EMBL" id="KAJ8071613.1"/>
    </source>
</evidence>
<gene>
    <name evidence="2" type="ORF">OCU04_001936</name>
</gene>
<keyword evidence="1" id="KW-0472">Membrane</keyword>
<dbReference type="SMART" id="SM00855">
    <property type="entry name" value="PGAM"/>
    <property type="match status" value="1"/>
</dbReference>
<evidence type="ECO:0000313" key="3">
    <source>
        <dbReference type="Proteomes" id="UP001152300"/>
    </source>
</evidence>
<name>A0A9X0DS30_9HELO</name>
<organism evidence="2 3">
    <name type="scientific">Sclerotinia nivalis</name>
    <dbReference type="NCBI Taxonomy" id="352851"/>
    <lineage>
        <taxon>Eukaryota</taxon>
        <taxon>Fungi</taxon>
        <taxon>Dikarya</taxon>
        <taxon>Ascomycota</taxon>
        <taxon>Pezizomycotina</taxon>
        <taxon>Leotiomycetes</taxon>
        <taxon>Helotiales</taxon>
        <taxon>Sclerotiniaceae</taxon>
        <taxon>Sclerotinia</taxon>
    </lineage>
</organism>
<dbReference type="PANTHER" id="PTHR48100">
    <property type="entry name" value="BROAD-SPECIFICITY PHOSPHATASE YOR283W-RELATED"/>
    <property type="match status" value="1"/>
</dbReference>
<dbReference type="OrthoDB" id="496981at2759"/>
<dbReference type="InterPro" id="IPR029033">
    <property type="entry name" value="His_PPase_superfam"/>
</dbReference>
<reference evidence="2" key="1">
    <citation type="submission" date="2022-11" db="EMBL/GenBank/DDBJ databases">
        <title>Genome Resource of Sclerotinia nivalis Strain SnTB1, a Plant Pathogen Isolated from American Ginseng.</title>
        <authorList>
            <person name="Fan S."/>
        </authorList>
    </citation>
    <scope>NUCLEOTIDE SEQUENCE</scope>
    <source>
        <strain evidence="2">SnTB1</strain>
    </source>
</reference>
<dbReference type="AlphaFoldDB" id="A0A9X0DS30"/>
<proteinExistence type="predicted"/>
<dbReference type="GO" id="GO:0005737">
    <property type="term" value="C:cytoplasm"/>
    <property type="evidence" value="ECO:0007669"/>
    <property type="project" value="TreeGrafter"/>
</dbReference>
<keyword evidence="1" id="KW-1133">Transmembrane helix</keyword>
<protein>
    <recommendedName>
        <fullName evidence="4">Phosphoglycerate mutase-like protein</fullName>
    </recommendedName>
</protein>
<dbReference type="SUPFAM" id="SSF53254">
    <property type="entry name" value="Phosphoglycerate mutase-like"/>
    <property type="match status" value="1"/>
</dbReference>
<dbReference type="Pfam" id="PF00300">
    <property type="entry name" value="His_Phos_1"/>
    <property type="match status" value="1"/>
</dbReference>
<dbReference type="Proteomes" id="UP001152300">
    <property type="component" value="Unassembled WGS sequence"/>
</dbReference>
<dbReference type="InterPro" id="IPR013078">
    <property type="entry name" value="His_Pase_superF_clade-1"/>
</dbReference>
<evidence type="ECO:0008006" key="4">
    <source>
        <dbReference type="Google" id="ProtNLM"/>
    </source>
</evidence>